<dbReference type="SUPFAM" id="SSF51735">
    <property type="entry name" value="NAD(P)-binding Rossmann-fold domains"/>
    <property type="match status" value="1"/>
</dbReference>
<protein>
    <submittedName>
        <fullName evidence="2">NAD(P)-dependent oxidoreductase</fullName>
    </submittedName>
</protein>
<reference evidence="3" key="1">
    <citation type="journal article" date="2019" name="Int. J. Syst. Evol. Microbiol.">
        <title>The Global Catalogue of Microorganisms (GCM) 10K type strain sequencing project: providing services to taxonomists for standard genome sequencing and annotation.</title>
        <authorList>
            <consortium name="The Broad Institute Genomics Platform"/>
            <consortium name="The Broad Institute Genome Sequencing Center for Infectious Disease"/>
            <person name="Wu L."/>
            <person name="Ma J."/>
        </authorList>
    </citation>
    <scope>NUCLEOTIDE SEQUENCE [LARGE SCALE GENOMIC DNA]</scope>
    <source>
        <strain evidence="3">CCUG 61484</strain>
    </source>
</reference>
<evidence type="ECO:0000259" key="1">
    <source>
        <dbReference type="Pfam" id="PF13460"/>
    </source>
</evidence>
<dbReference type="InterPro" id="IPR016040">
    <property type="entry name" value="NAD(P)-bd_dom"/>
</dbReference>
<dbReference type="EMBL" id="JBHTHZ010000011">
    <property type="protein sequence ID" value="MFD0794465.1"/>
    <property type="molecule type" value="Genomic_DNA"/>
</dbReference>
<comment type="caution">
    <text evidence="2">The sequence shown here is derived from an EMBL/GenBank/DDBJ whole genome shotgun (WGS) entry which is preliminary data.</text>
</comment>
<dbReference type="InterPro" id="IPR051606">
    <property type="entry name" value="Polyketide_Oxido-like"/>
</dbReference>
<dbReference type="Gene3D" id="3.40.50.720">
    <property type="entry name" value="NAD(P)-binding Rossmann-like Domain"/>
    <property type="match status" value="1"/>
</dbReference>
<organism evidence="2 3">
    <name type="scientific">Mucilaginibacter litoreus</name>
    <dbReference type="NCBI Taxonomy" id="1048221"/>
    <lineage>
        <taxon>Bacteria</taxon>
        <taxon>Pseudomonadati</taxon>
        <taxon>Bacteroidota</taxon>
        <taxon>Sphingobacteriia</taxon>
        <taxon>Sphingobacteriales</taxon>
        <taxon>Sphingobacteriaceae</taxon>
        <taxon>Mucilaginibacter</taxon>
    </lineage>
</organism>
<dbReference type="InterPro" id="IPR036291">
    <property type="entry name" value="NAD(P)-bd_dom_sf"/>
</dbReference>
<accession>A0ABW3AUF0</accession>
<dbReference type="PANTHER" id="PTHR43355">
    <property type="entry name" value="FLAVIN REDUCTASE (NADPH)"/>
    <property type="match status" value="1"/>
</dbReference>
<dbReference type="Proteomes" id="UP001597010">
    <property type="component" value="Unassembled WGS sequence"/>
</dbReference>
<sequence>MNNIYQVALIGGTGKAGKYLLKQLLSVGYKVKLLHRKPDKVTINHPLLKIVKGNARNYHNLSDLFTGCHAVLSCLGQPLGESSIFSDATLNILKAMEANAISRYICIAGLNVDTPFDRKGHAATFGTKWMYENYPVTTTDRQREYELLSASDTDWTMVRLPLIIQTDETSVINVDLTDCPGNEISATSLALFIIEQLKSRKFIKKAPFIANQ</sequence>
<dbReference type="RefSeq" id="WP_377115826.1">
    <property type="nucleotide sequence ID" value="NZ_JBHTHZ010000011.1"/>
</dbReference>
<feature type="domain" description="NAD(P)-binding" evidence="1">
    <location>
        <begin position="11"/>
        <end position="199"/>
    </location>
</feature>
<dbReference type="Pfam" id="PF13460">
    <property type="entry name" value="NAD_binding_10"/>
    <property type="match status" value="1"/>
</dbReference>
<name>A0ABW3AUF0_9SPHI</name>
<keyword evidence="3" id="KW-1185">Reference proteome</keyword>
<evidence type="ECO:0000313" key="2">
    <source>
        <dbReference type="EMBL" id="MFD0794465.1"/>
    </source>
</evidence>
<dbReference type="PANTHER" id="PTHR43355:SF2">
    <property type="entry name" value="FLAVIN REDUCTASE (NADPH)"/>
    <property type="match status" value="1"/>
</dbReference>
<gene>
    <name evidence="2" type="ORF">ACFQZX_12630</name>
</gene>
<evidence type="ECO:0000313" key="3">
    <source>
        <dbReference type="Proteomes" id="UP001597010"/>
    </source>
</evidence>
<proteinExistence type="predicted"/>